<name>A0A896YSR3_9AGAM</name>
<feature type="transmembrane region" description="Helical" evidence="1">
    <location>
        <begin position="44"/>
        <end position="65"/>
    </location>
</feature>
<protein>
    <submittedName>
        <fullName evidence="2">Uncharacterized protein</fullName>
    </submittedName>
</protein>
<keyword evidence="1" id="KW-0812">Transmembrane</keyword>
<proteinExistence type="predicted"/>
<feature type="transmembrane region" description="Helical" evidence="1">
    <location>
        <begin position="6"/>
        <end position="32"/>
    </location>
</feature>
<keyword evidence="1" id="KW-0472">Membrane</keyword>
<feature type="transmembrane region" description="Helical" evidence="1">
    <location>
        <begin position="85"/>
        <end position="106"/>
    </location>
</feature>
<keyword evidence="2" id="KW-0496">Mitochondrion</keyword>
<sequence length="126" mass="15665">MLLNYIFRFFINLLSVISLLLKELFLIIIYLIIKLRFRFIINEVFIYTVEIYSAIFIFFGTVYLLTREYYKNNRIVICFFILNEITVLYLISKVFIFTSRFFRLIFKIKFKDFFHKLIQRRNDYIN</sequence>
<keyword evidence="1" id="KW-1133">Transmembrane helix</keyword>
<organism evidence="2">
    <name type="scientific">Coniophora olivacea</name>
    <dbReference type="NCBI Taxonomy" id="85977"/>
    <lineage>
        <taxon>Eukaryota</taxon>
        <taxon>Fungi</taxon>
        <taxon>Dikarya</taxon>
        <taxon>Basidiomycota</taxon>
        <taxon>Agaricomycotina</taxon>
        <taxon>Agaricomycetes</taxon>
        <taxon>Agaricomycetidae</taxon>
        <taxon>Boletales</taxon>
        <taxon>Coniophorineae</taxon>
        <taxon>Coniophoraceae</taxon>
        <taxon>Coniophora</taxon>
    </lineage>
</organism>
<dbReference type="EMBL" id="MT375015">
    <property type="protein sequence ID" value="QSE33970.1"/>
    <property type="molecule type" value="Genomic_DNA"/>
</dbReference>
<gene>
    <name evidence="2" type="primary">orf126</name>
</gene>
<accession>A0A896YSR3</accession>
<geneLocation type="mitochondrion" evidence="2"/>
<dbReference type="AlphaFoldDB" id="A0A896YSR3"/>
<evidence type="ECO:0000313" key="2">
    <source>
        <dbReference type="EMBL" id="QSE33970.1"/>
    </source>
</evidence>
<evidence type="ECO:0000256" key="1">
    <source>
        <dbReference type="SAM" id="Phobius"/>
    </source>
</evidence>
<reference evidence="2" key="1">
    <citation type="journal article" date="2020" name="Comput. Struct. Biotechnol. J.">
        <title>The mitogenomes of two saprophytic Boletales species (Coniophora) reveals intron dynamics and accumulation of plasmid-derived and non-conserved genes.</title>
        <authorList>
            <person name="Wu P."/>
            <person name="Bao Z."/>
            <person name="Tu W."/>
            <person name="Li L."/>
            <person name="Xiong C."/>
            <person name="Jin X."/>
            <person name="Li P."/>
            <person name="Gui M."/>
            <person name="Huang W."/>
            <person name="Li Q."/>
        </authorList>
    </citation>
    <scope>NUCLEOTIDE SEQUENCE</scope>
</reference>